<name>A0A8X7T1H2_9BASI</name>
<feature type="region of interest" description="Disordered" evidence="1">
    <location>
        <begin position="537"/>
        <end position="577"/>
    </location>
</feature>
<feature type="region of interest" description="Disordered" evidence="1">
    <location>
        <begin position="1296"/>
        <end position="1323"/>
    </location>
</feature>
<dbReference type="Proteomes" id="UP000078113">
    <property type="component" value="Unassembled WGS sequence"/>
</dbReference>
<feature type="compositionally biased region" description="Low complexity" evidence="1">
    <location>
        <begin position="428"/>
        <end position="448"/>
    </location>
</feature>
<sequence>MPTINLARRRRAQTTPARAIGEDPPPFFAVDWLQRQRRHNTTALATQDQSAIERRISATVLLNQNGPSGFKAFRLRRPSTPLLEDCDNPGSSSAQRSNHQNSWLDPPAVRAESSLKHFVSERKASVDSIVRKVRAFSGTFSAGQYLPMSDDQSGPGDGVHYIYNSPHQDLCPPHESGFARVAISSAQTRQLSKEPLLSTSILSNPVAEDGSHHDAQSFAFHTPRAIPSTNTPWIDDLSSAPSPFPETADSEDPLPSRPKRSARRHTLTKPPNPLPPRHPNHSRRPSAPSDHLWPESPAEHGSNEMAMHSSPAHRDGRTRQLSHTPIIVASTSDAEIVPVNMPDEPDRREASAHDQMDTSPKSDSFQQLVKPSAIGGHPIFDITDCRTLQLRIIQLEKELHVARNNTDMWMTKYAILSANLEPQPQPQPQQQQQQQPQQQLQAQTQTQTSDKRRWSFKGPNAIGDAELEGAAIPIASTSPRERKSRRLSVEQASIHSVHGLLFAPVEDRGSPILSDDEMAAEQHEPSAQVLQEVVHDTVDSKEGETEMAAESTSIRSKRKHEREESGDGGNLPSHRPLSVSENLNYLASAPSEGIDAATLNSLMPEETGNRRQRGFSGTATSGITNMAAGLKAKLRSSPASNTQPLPSMPPKSPHRSTYKLFGRRTSTLQSSNASIHESVASPALGQSSNGAADGGSLYRFASTSISSPRDSRAFDTASITNNRFSVAEPTSSPVKNRQRSASVTSKLSLSSLQTATKRVSATLNSKSSALRMHGIGNGSTDSSGARLITPSMIGQPVLVSSRPSMGDLEEAAEIRDRGPSMDSRPPDWLETIAFEAASSDEDEGSPAPRSSARRQHTRDDMASAKASSTVLARYTDLPSQLSRSHSNDSIRTSKAEYKVDEPNESVTLGSDDRLPSEHVSGAKTNELPVNQVSSSSTPPGVNGDQAVVQAQGNTVEDVKMATSPAKPSTPSMLGVELDPNSSTNSRSEATGGIPPMKRSDMVPFSGPAWLQSDPPKQKVLMSTRISTRSQSSLRNRPPLANSVLNLASGPMSQSPNKTGSHEVRISVPQSPAPPSPAPSSSPLAVVGVDPKSPNKSQTALPAAPTPKKKSEAQSVATTVPETTTVDVKKESKVATPASTSTPTKTRTNPLTKLYKHSLIPRKSTSNTKIATTTLPSLPSAGSTPEHSLVPLPTTVVARVDPVGSNIPVVANPTKSVLSRVRLPTPPQEERPAQEAQNPQAMSDQLDWLHAMEALGGDGPDTDSAATKTVQADPEAKFSLPVRVGSLQHSEVIGLGLDISPPPLPSKKATPKYAHITPPTSDAE</sequence>
<feature type="compositionally biased region" description="Polar residues" evidence="1">
    <location>
        <begin position="1112"/>
        <end position="1125"/>
    </location>
</feature>
<feature type="region of interest" description="Disordered" evidence="1">
    <location>
        <begin position="633"/>
        <end position="688"/>
    </location>
</feature>
<feature type="compositionally biased region" description="Polar residues" evidence="1">
    <location>
        <begin position="664"/>
        <end position="675"/>
    </location>
</feature>
<feature type="compositionally biased region" description="Polar residues" evidence="1">
    <location>
        <begin position="1042"/>
        <end position="1058"/>
    </location>
</feature>
<feature type="region of interest" description="Disordered" evidence="1">
    <location>
        <begin position="958"/>
        <end position="1148"/>
    </location>
</feature>
<feature type="compositionally biased region" description="Polar residues" evidence="1">
    <location>
        <begin position="89"/>
        <end position="103"/>
    </location>
</feature>
<feature type="region of interest" description="Disordered" evidence="1">
    <location>
        <begin position="338"/>
        <end position="365"/>
    </location>
</feature>
<feature type="compositionally biased region" description="Polar residues" evidence="1">
    <location>
        <begin position="1023"/>
        <end position="1034"/>
    </location>
</feature>
<feature type="region of interest" description="Disordered" evidence="1">
    <location>
        <begin position="223"/>
        <end position="318"/>
    </location>
</feature>
<feature type="compositionally biased region" description="Polar residues" evidence="1">
    <location>
        <begin position="725"/>
        <end position="735"/>
    </location>
</feature>
<gene>
    <name evidence="2" type="ORF">A4X09_0g6896</name>
</gene>
<proteinExistence type="predicted"/>
<feature type="region of interest" description="Disordered" evidence="1">
    <location>
        <begin position="725"/>
        <end position="750"/>
    </location>
</feature>
<feature type="region of interest" description="Disordered" evidence="1">
    <location>
        <begin position="836"/>
        <end position="945"/>
    </location>
</feature>
<feature type="compositionally biased region" description="Basic and acidic residues" evidence="1">
    <location>
        <begin position="344"/>
        <end position="356"/>
    </location>
</feature>
<comment type="caution">
    <text evidence="2">The sequence shown here is derived from an EMBL/GenBank/DDBJ whole genome shotgun (WGS) entry which is preliminary data.</text>
</comment>
<feature type="compositionally biased region" description="Pro residues" evidence="1">
    <location>
        <begin position="1070"/>
        <end position="1079"/>
    </location>
</feature>
<feature type="region of interest" description="Disordered" evidence="1">
    <location>
        <begin position="1"/>
        <end position="23"/>
    </location>
</feature>
<evidence type="ECO:0000256" key="1">
    <source>
        <dbReference type="SAM" id="MobiDB-lite"/>
    </source>
</evidence>
<evidence type="ECO:0000313" key="2">
    <source>
        <dbReference type="EMBL" id="KAE8264666.1"/>
    </source>
</evidence>
<feature type="compositionally biased region" description="Low complexity" evidence="1">
    <location>
        <begin position="1134"/>
        <end position="1148"/>
    </location>
</feature>
<feature type="compositionally biased region" description="Basic residues" evidence="1">
    <location>
        <begin position="257"/>
        <end position="267"/>
    </location>
</feature>
<dbReference type="EMBL" id="LWDG02000512">
    <property type="protein sequence ID" value="KAE8264666.1"/>
    <property type="molecule type" value="Genomic_DNA"/>
</dbReference>
<feature type="compositionally biased region" description="Basic and acidic residues" evidence="1">
    <location>
        <begin position="885"/>
        <end position="901"/>
    </location>
</feature>
<feature type="compositionally biased region" description="Low complexity" evidence="1">
    <location>
        <begin position="740"/>
        <end position="750"/>
    </location>
</feature>
<keyword evidence="3" id="KW-1185">Reference proteome</keyword>
<feature type="compositionally biased region" description="Polar residues" evidence="1">
    <location>
        <begin position="979"/>
        <end position="988"/>
    </location>
</feature>
<reference evidence="2" key="1">
    <citation type="submission" date="2016-04" db="EMBL/GenBank/DDBJ databases">
        <authorList>
            <person name="Nguyen H.D."/>
            <person name="Samba Siva P."/>
            <person name="Cullis J."/>
            <person name="Levesque C.A."/>
            <person name="Hambleton S."/>
        </authorList>
    </citation>
    <scope>NUCLEOTIDE SEQUENCE</scope>
    <source>
        <strain evidence="2">DAOMC 236422</strain>
    </source>
</reference>
<protein>
    <submittedName>
        <fullName evidence="2">Uncharacterized protein</fullName>
    </submittedName>
</protein>
<feature type="region of interest" description="Disordered" evidence="1">
    <location>
        <begin position="1252"/>
        <end position="1272"/>
    </location>
</feature>
<organism evidence="2 3">
    <name type="scientific">Tilletia walkeri</name>
    <dbReference type="NCBI Taxonomy" id="117179"/>
    <lineage>
        <taxon>Eukaryota</taxon>
        <taxon>Fungi</taxon>
        <taxon>Dikarya</taxon>
        <taxon>Basidiomycota</taxon>
        <taxon>Ustilaginomycotina</taxon>
        <taxon>Exobasidiomycetes</taxon>
        <taxon>Tilletiales</taxon>
        <taxon>Tilletiaceae</taxon>
        <taxon>Tilletia</taxon>
    </lineage>
</organism>
<feature type="region of interest" description="Disordered" evidence="1">
    <location>
        <begin position="81"/>
        <end position="105"/>
    </location>
</feature>
<reference evidence="2" key="2">
    <citation type="journal article" date="2019" name="IMA Fungus">
        <title>Genome sequencing and comparison of five Tilletia species to identify candidate genes for the detection of regulated species infecting wheat.</title>
        <authorList>
            <person name="Nguyen H.D.T."/>
            <person name="Sultana T."/>
            <person name="Kesanakurti P."/>
            <person name="Hambleton S."/>
        </authorList>
    </citation>
    <scope>NUCLEOTIDE SEQUENCE</scope>
    <source>
        <strain evidence="2">DAOMC 236422</strain>
    </source>
</reference>
<accession>A0A8X7T1H2</accession>
<evidence type="ECO:0000313" key="3">
    <source>
        <dbReference type="Proteomes" id="UP000078113"/>
    </source>
</evidence>
<feature type="region of interest" description="Disordered" evidence="1">
    <location>
        <begin position="421"/>
        <end position="489"/>
    </location>
</feature>
<feature type="compositionally biased region" description="Polar residues" evidence="1">
    <location>
        <begin position="927"/>
        <end position="939"/>
    </location>
</feature>